<keyword evidence="2" id="KW-1185">Reference proteome</keyword>
<accession>A0ABT1P3T5</accession>
<dbReference type="Proteomes" id="UP001205566">
    <property type="component" value="Unassembled WGS sequence"/>
</dbReference>
<comment type="caution">
    <text evidence="1">The sequence shown here is derived from an EMBL/GenBank/DDBJ whole genome shotgun (WGS) entry which is preliminary data.</text>
</comment>
<dbReference type="RefSeq" id="WP_231759538.1">
    <property type="nucleotide sequence ID" value="NZ_CP088953.1"/>
</dbReference>
<sequence>MTINALLIALILAVLLYAAVAIGPRPQRVRVRIDRPRDPRYRRRGH</sequence>
<evidence type="ECO:0000313" key="1">
    <source>
        <dbReference type="EMBL" id="MCQ3830780.1"/>
    </source>
</evidence>
<proteinExistence type="predicted"/>
<gene>
    <name evidence="1" type="ORF">HXX02_15185</name>
</gene>
<evidence type="ECO:0000313" key="2">
    <source>
        <dbReference type="Proteomes" id="UP001205566"/>
    </source>
</evidence>
<protein>
    <submittedName>
        <fullName evidence="1">Uncharacterized protein</fullName>
    </submittedName>
</protein>
<name>A0ABT1P3T5_9GAMM</name>
<dbReference type="EMBL" id="JACASI010000039">
    <property type="protein sequence ID" value="MCQ3830780.1"/>
    <property type="molecule type" value="Genomic_DNA"/>
</dbReference>
<reference evidence="1" key="1">
    <citation type="thesis" date="2020" institute="Technische Universitat Dresden" country="Dresden, Germany">
        <title>The Agarolytic System of Microbulbifer elongatus PORT2, Isolated from Batu Karas, Pangandaran West Java Indonesia.</title>
        <authorList>
            <person name="Anggraeni S.R."/>
        </authorList>
    </citation>
    <scope>NUCLEOTIDE SEQUENCE</scope>
    <source>
        <strain evidence="1">PORT2</strain>
    </source>
</reference>
<organism evidence="1 2">
    <name type="scientific">Microbulbifer elongatus</name>
    <dbReference type="NCBI Taxonomy" id="86173"/>
    <lineage>
        <taxon>Bacteria</taxon>
        <taxon>Pseudomonadati</taxon>
        <taxon>Pseudomonadota</taxon>
        <taxon>Gammaproteobacteria</taxon>
        <taxon>Cellvibrionales</taxon>
        <taxon>Microbulbiferaceae</taxon>
        <taxon>Microbulbifer</taxon>
    </lineage>
</organism>